<feature type="domain" description="Carboxymuconolactone decarboxylase-like" evidence="1">
    <location>
        <begin position="41"/>
        <end position="123"/>
    </location>
</feature>
<dbReference type="InterPro" id="IPR003779">
    <property type="entry name" value="CMD-like"/>
</dbReference>
<evidence type="ECO:0000313" key="3">
    <source>
        <dbReference type="Proteomes" id="UP001556692"/>
    </source>
</evidence>
<dbReference type="EMBL" id="JBDPGJ010000004">
    <property type="protein sequence ID" value="MEX0407434.1"/>
    <property type="molecule type" value="Genomic_DNA"/>
</dbReference>
<dbReference type="Proteomes" id="UP001556692">
    <property type="component" value="Unassembled WGS sequence"/>
</dbReference>
<protein>
    <submittedName>
        <fullName evidence="2">Carboxymuconolactone decarboxylase family protein</fullName>
    </submittedName>
</protein>
<dbReference type="Pfam" id="PF02627">
    <property type="entry name" value="CMD"/>
    <property type="match status" value="1"/>
</dbReference>
<reference evidence="2 3" key="1">
    <citation type="submission" date="2024-05" db="EMBL/GenBank/DDBJ databases">
        <authorList>
            <person name="Jiang F."/>
        </authorList>
    </citation>
    <scope>NUCLEOTIDE SEQUENCE [LARGE SCALE GENOMIC DNA]</scope>
    <source>
        <strain evidence="2 3">LZ166</strain>
    </source>
</reference>
<keyword evidence="3" id="KW-1185">Reference proteome</keyword>
<dbReference type="RefSeq" id="WP_367955315.1">
    <property type="nucleotide sequence ID" value="NZ_JBDPGJ010000004.1"/>
</dbReference>
<name>A0ABV3SL43_9HYPH</name>
<dbReference type="PANTHER" id="PTHR34846:SF11">
    <property type="entry name" value="4-CARBOXYMUCONOLACTONE DECARBOXYLASE FAMILY PROTEIN (AFU_ORTHOLOGUE AFUA_6G11590)"/>
    <property type="match status" value="1"/>
</dbReference>
<dbReference type="PANTHER" id="PTHR34846">
    <property type="entry name" value="4-CARBOXYMUCONOLACTONE DECARBOXYLASE FAMILY PROTEIN (AFU_ORTHOLOGUE AFUA_6G11590)"/>
    <property type="match status" value="1"/>
</dbReference>
<accession>A0ABV3SL43</accession>
<dbReference type="Gene3D" id="1.20.1290.10">
    <property type="entry name" value="AhpD-like"/>
    <property type="match status" value="1"/>
</dbReference>
<proteinExistence type="predicted"/>
<dbReference type="SUPFAM" id="SSF69118">
    <property type="entry name" value="AhpD-like"/>
    <property type="match status" value="1"/>
</dbReference>
<organism evidence="2 3">
    <name type="scientific">Aquibium pacificus</name>
    <dbReference type="NCBI Taxonomy" id="3153579"/>
    <lineage>
        <taxon>Bacteria</taxon>
        <taxon>Pseudomonadati</taxon>
        <taxon>Pseudomonadota</taxon>
        <taxon>Alphaproteobacteria</taxon>
        <taxon>Hyphomicrobiales</taxon>
        <taxon>Phyllobacteriaceae</taxon>
        <taxon>Aquibium</taxon>
    </lineage>
</organism>
<dbReference type="InterPro" id="IPR029032">
    <property type="entry name" value="AhpD-like"/>
</dbReference>
<evidence type="ECO:0000313" key="2">
    <source>
        <dbReference type="EMBL" id="MEX0407434.1"/>
    </source>
</evidence>
<gene>
    <name evidence="2" type="ORF">ABGN05_17380</name>
</gene>
<evidence type="ECO:0000259" key="1">
    <source>
        <dbReference type="Pfam" id="PF02627"/>
    </source>
</evidence>
<comment type="caution">
    <text evidence="2">The sequence shown here is derived from an EMBL/GenBank/DDBJ whole genome shotgun (WGS) entry which is preliminary data.</text>
</comment>
<sequence length="175" mass="19314">MPRIKAVSEASDEALEKLIDEIRSERGGKLLLLYQVLLNSPPVARGWLKLLTAIRQQTSLPGALRELVILRIAILNGASYEFEAHAPIAIAEGLDKGWIGELSRGGTPDGMPEREKAVLAYTDAMTRDITVPEQTYRAMAAHFDERQILELTATIAAYNMVSRLLVALEVHAEHT</sequence>